<evidence type="ECO:0000256" key="1">
    <source>
        <dbReference type="ARBA" id="ARBA00003868"/>
    </source>
</evidence>
<evidence type="ECO:0000256" key="2">
    <source>
        <dbReference type="ARBA" id="ARBA00006382"/>
    </source>
</evidence>
<name>A0ABY0R7G2_9GAMM</name>
<dbReference type="Proteomes" id="UP000182276">
    <property type="component" value="Unassembled WGS sequence"/>
</dbReference>
<dbReference type="Pfam" id="PF00208">
    <property type="entry name" value="ELFV_dehydrog"/>
    <property type="match status" value="1"/>
</dbReference>
<dbReference type="InterPro" id="IPR006096">
    <property type="entry name" value="Glu/Leu/Phe/Val/Trp_DH_C"/>
</dbReference>
<feature type="domain" description="Glutamate/phenylalanine/leucine/valine/L-tryptophan dehydrogenase C-terminal" evidence="6">
    <location>
        <begin position="162"/>
        <end position="364"/>
    </location>
</feature>
<dbReference type="SUPFAM" id="SSF51735">
    <property type="entry name" value="NAD(P)-binding Rossmann-fold domains"/>
    <property type="match status" value="1"/>
</dbReference>
<dbReference type="SMART" id="SM00839">
    <property type="entry name" value="ELFV_dehydrog"/>
    <property type="match status" value="1"/>
</dbReference>
<keyword evidence="4" id="KW-0520">NAD</keyword>
<keyword evidence="8" id="KW-1185">Reference proteome</keyword>
<comment type="similarity">
    <text evidence="2 5">Belongs to the Glu/Leu/Phe/Val dehydrogenases family.</text>
</comment>
<dbReference type="InterPro" id="IPR036291">
    <property type="entry name" value="NAD(P)-bd_dom_sf"/>
</dbReference>
<dbReference type="PROSITE" id="PS00074">
    <property type="entry name" value="GLFV_DEHYDROGENASE"/>
    <property type="match status" value="1"/>
</dbReference>
<dbReference type="PANTHER" id="PTHR42722:SF1">
    <property type="entry name" value="VALINE DEHYDROGENASE"/>
    <property type="match status" value="1"/>
</dbReference>
<dbReference type="CDD" id="cd01075">
    <property type="entry name" value="NAD_bind_Leu_Phe_Val_DH"/>
    <property type="match status" value="1"/>
</dbReference>
<organism evidence="7 8">
    <name type="scientific">Stutzerimonas balearica DSM 6083</name>
    <dbReference type="NCBI Taxonomy" id="1123016"/>
    <lineage>
        <taxon>Bacteria</taxon>
        <taxon>Pseudomonadati</taxon>
        <taxon>Pseudomonadota</taxon>
        <taxon>Gammaproteobacteria</taxon>
        <taxon>Pseudomonadales</taxon>
        <taxon>Pseudomonadaceae</taxon>
        <taxon>Stutzerimonas</taxon>
    </lineage>
</organism>
<dbReference type="PANTHER" id="PTHR42722">
    <property type="entry name" value="LEUCINE DEHYDROGENASE"/>
    <property type="match status" value="1"/>
</dbReference>
<protein>
    <submittedName>
        <fullName evidence="7">Leucine dehydrogenase</fullName>
    </submittedName>
</protein>
<comment type="caution">
    <text evidence="7">The sequence shown here is derived from an EMBL/GenBank/DDBJ whole genome shotgun (WGS) entry which is preliminary data.</text>
</comment>
<dbReference type="InterPro" id="IPR033524">
    <property type="entry name" value="Glu/Leu/Phe/Val_DH_AS"/>
</dbReference>
<sequence>MAGRQTNKNEVTPMSVFAHPDFDRHEQVVFCHDQVSGLKAIIAIHDTRLGPALGGCRMFPYASDDEALRDVLRLSRGMTLKSSLAGLKLGGGKAVIIGDPHTGKSQALLHAMGDFVDSLGGRYITAADSGTGDAEMQAFAQRTRHVVGATPRATLDGSITSGDPSPSTALGVFVGLKAAVRHRLGRDDLGGLKVAIQGVGHVGLGLARHLKAAGAELWVADIFDANVKQAMDELGAQVVRPQDIYGLDVDVFAPCAMGAILNEQTLEVLRAPVIAGAANNQLATPQVGAELQRRNQLYAPDYAINAGGIIDVYYQRIGGSAAQIDGHVRAIGDTLQQIFTRAAASGEPTSVIADRLALERLDSGSQPEALRLHA</sequence>
<accession>A0ABY0R7G2</accession>
<dbReference type="PRINTS" id="PR00082">
    <property type="entry name" value="GLFDHDRGNASE"/>
</dbReference>
<dbReference type="Gene3D" id="3.40.50.10860">
    <property type="entry name" value="Leucine Dehydrogenase, chain A, domain 1"/>
    <property type="match status" value="1"/>
</dbReference>
<dbReference type="Gene3D" id="3.40.50.720">
    <property type="entry name" value="NAD(P)-binding Rossmann-like Domain"/>
    <property type="match status" value="1"/>
</dbReference>
<evidence type="ECO:0000313" key="8">
    <source>
        <dbReference type="Proteomes" id="UP000182276"/>
    </source>
</evidence>
<proteinExistence type="inferred from homology"/>
<keyword evidence="3 5" id="KW-0560">Oxidoreductase</keyword>
<dbReference type="Pfam" id="PF02812">
    <property type="entry name" value="ELFV_dehydrog_N"/>
    <property type="match status" value="1"/>
</dbReference>
<dbReference type="PIRSF" id="PIRSF000188">
    <property type="entry name" value="Phe_leu_dh"/>
    <property type="match status" value="1"/>
</dbReference>
<evidence type="ECO:0000256" key="3">
    <source>
        <dbReference type="ARBA" id="ARBA00023002"/>
    </source>
</evidence>
<dbReference type="InterPro" id="IPR006097">
    <property type="entry name" value="Glu/Leu/Phe/Val/Trp_DH_dimer"/>
</dbReference>
<dbReference type="InterPro" id="IPR046346">
    <property type="entry name" value="Aminoacid_DH-like_N_sf"/>
</dbReference>
<dbReference type="EMBL" id="FNHO01000008">
    <property type="protein sequence ID" value="SDM73787.1"/>
    <property type="molecule type" value="Genomic_DNA"/>
</dbReference>
<dbReference type="InterPro" id="IPR006095">
    <property type="entry name" value="Glu/Leu/Phe/Val/Trp_DH"/>
</dbReference>
<dbReference type="SUPFAM" id="SSF53223">
    <property type="entry name" value="Aminoacid dehydrogenase-like, N-terminal domain"/>
    <property type="match status" value="1"/>
</dbReference>
<reference evidence="7 8" key="1">
    <citation type="submission" date="2016-10" db="EMBL/GenBank/DDBJ databases">
        <authorList>
            <person name="Varghese N."/>
            <person name="Submissions S."/>
        </authorList>
    </citation>
    <scope>NUCLEOTIDE SEQUENCE [LARGE SCALE GENOMIC DNA]</scope>
    <source>
        <strain evidence="7 8">DSM 6083</strain>
    </source>
</reference>
<comment type="function">
    <text evidence="1">Catalyzes the reversible oxidative deamination of glutamate to alpha-ketoglutarate and ammonia.</text>
</comment>
<gene>
    <name evidence="7" type="ORF">SAMN05660875_10883</name>
</gene>
<evidence type="ECO:0000259" key="6">
    <source>
        <dbReference type="SMART" id="SM00839"/>
    </source>
</evidence>
<evidence type="ECO:0000256" key="5">
    <source>
        <dbReference type="RuleBase" id="RU004417"/>
    </source>
</evidence>
<evidence type="ECO:0000313" key="7">
    <source>
        <dbReference type="EMBL" id="SDM73787.1"/>
    </source>
</evidence>
<evidence type="ECO:0000256" key="4">
    <source>
        <dbReference type="ARBA" id="ARBA00023027"/>
    </source>
</evidence>
<dbReference type="InterPro" id="IPR016211">
    <property type="entry name" value="Glu/Phe/Leu/Val/Trp_DH_bac/arc"/>
</dbReference>